<organism evidence="1">
    <name type="scientific">freshwater metagenome</name>
    <dbReference type="NCBI Taxonomy" id="449393"/>
    <lineage>
        <taxon>unclassified sequences</taxon>
        <taxon>metagenomes</taxon>
        <taxon>ecological metagenomes</taxon>
    </lineage>
</organism>
<proteinExistence type="predicted"/>
<protein>
    <submittedName>
        <fullName evidence="1">Unannotated protein</fullName>
    </submittedName>
</protein>
<dbReference type="InterPro" id="IPR029069">
    <property type="entry name" value="HotDog_dom_sf"/>
</dbReference>
<evidence type="ECO:0000313" key="1">
    <source>
        <dbReference type="EMBL" id="CAB4964210.1"/>
    </source>
</evidence>
<dbReference type="AlphaFoldDB" id="A0A6J7L7J3"/>
<sequence length="64" mass="6798">MGIEVETVGTTSLTTRERVILPSGEVAAEARVVMVQWDVASHSPRAFTAEERAALEASRGLTGV</sequence>
<dbReference type="EMBL" id="CAFBNF010000361">
    <property type="protein sequence ID" value="CAB4964210.1"/>
    <property type="molecule type" value="Genomic_DNA"/>
</dbReference>
<dbReference type="Gene3D" id="3.10.129.10">
    <property type="entry name" value="Hotdog Thioesterase"/>
    <property type="match status" value="1"/>
</dbReference>
<name>A0A6J7L7J3_9ZZZZ</name>
<dbReference type="SUPFAM" id="SSF54637">
    <property type="entry name" value="Thioesterase/thiol ester dehydrase-isomerase"/>
    <property type="match status" value="1"/>
</dbReference>
<accession>A0A6J7L7J3</accession>
<reference evidence="1" key="1">
    <citation type="submission" date="2020-05" db="EMBL/GenBank/DDBJ databases">
        <authorList>
            <person name="Chiriac C."/>
            <person name="Salcher M."/>
            <person name="Ghai R."/>
            <person name="Kavagutti S V."/>
        </authorList>
    </citation>
    <scope>NUCLEOTIDE SEQUENCE</scope>
</reference>
<gene>
    <name evidence="1" type="ORF">UFOPK3773_02233</name>
</gene>